<dbReference type="SUPFAM" id="SSF53067">
    <property type="entry name" value="Actin-like ATPase domain"/>
    <property type="match status" value="2"/>
</dbReference>
<dbReference type="PRINTS" id="PR00471">
    <property type="entry name" value="ACETATEKNASE"/>
</dbReference>
<evidence type="ECO:0000256" key="6">
    <source>
        <dbReference type="ARBA" id="ARBA00022777"/>
    </source>
</evidence>
<evidence type="ECO:0000256" key="3">
    <source>
        <dbReference type="ARBA" id="ARBA00022490"/>
    </source>
</evidence>
<evidence type="ECO:0000256" key="1">
    <source>
        <dbReference type="ARBA" id="ARBA00004496"/>
    </source>
</evidence>
<proteinExistence type="inferred from homology"/>
<dbReference type="PANTHER" id="PTHR21060">
    <property type="entry name" value="ACETATE KINASE"/>
    <property type="match status" value="1"/>
</dbReference>
<name>A0A367ZUC9_9BACT</name>
<dbReference type="GO" id="GO:0006083">
    <property type="term" value="P:acetate metabolic process"/>
    <property type="evidence" value="ECO:0007669"/>
    <property type="project" value="TreeGrafter"/>
</dbReference>
<dbReference type="PROSITE" id="PS01076">
    <property type="entry name" value="ACETATE_KINASE_2"/>
    <property type="match status" value="1"/>
</dbReference>
<dbReference type="EC" id="2.7.2.7" evidence="9"/>
<dbReference type="GO" id="GO:0005737">
    <property type="term" value="C:cytoplasm"/>
    <property type="evidence" value="ECO:0007669"/>
    <property type="project" value="UniProtKB-SubCell"/>
</dbReference>
<keyword evidence="7 9" id="KW-0067">ATP-binding</keyword>
<accession>A0A367ZUC9</accession>
<evidence type="ECO:0000256" key="5">
    <source>
        <dbReference type="ARBA" id="ARBA00022741"/>
    </source>
</evidence>
<evidence type="ECO:0000256" key="7">
    <source>
        <dbReference type="ARBA" id="ARBA00022840"/>
    </source>
</evidence>
<dbReference type="PROSITE" id="PS01075">
    <property type="entry name" value="ACETATE_KINASE_1"/>
    <property type="match status" value="1"/>
</dbReference>
<dbReference type="GO" id="GO:0008776">
    <property type="term" value="F:acetate kinase activity"/>
    <property type="evidence" value="ECO:0007669"/>
    <property type="project" value="TreeGrafter"/>
</dbReference>
<comment type="caution">
    <text evidence="11">The sequence shown here is derived from an EMBL/GenBank/DDBJ whole genome shotgun (WGS) entry which is preliminary data.</text>
</comment>
<dbReference type="InterPro" id="IPR000890">
    <property type="entry name" value="Aliphatic_acid_kin_short-chain"/>
</dbReference>
<evidence type="ECO:0000313" key="12">
    <source>
        <dbReference type="Proteomes" id="UP000252355"/>
    </source>
</evidence>
<keyword evidence="4 9" id="KW-0808">Transferase</keyword>
<dbReference type="InterPro" id="IPR011245">
    <property type="entry name" value="Butyrate_kin"/>
</dbReference>
<dbReference type="Proteomes" id="UP000252355">
    <property type="component" value="Unassembled WGS sequence"/>
</dbReference>
<gene>
    <name evidence="9" type="primary">buk</name>
    <name evidence="11" type="ORF">OZSIB_0887</name>
</gene>
<protein>
    <recommendedName>
        <fullName evidence="9">Probable butyrate kinase</fullName>
        <shortName evidence="9">BK</shortName>
        <ecNumber evidence="9">2.7.2.7</ecNumber>
    </recommendedName>
    <alternativeName>
        <fullName evidence="9">Branched-chain carboxylic acid kinase</fullName>
    </alternativeName>
</protein>
<comment type="similarity">
    <text evidence="2 9 10">Belongs to the acetokinase family.</text>
</comment>
<dbReference type="Gene3D" id="3.30.420.40">
    <property type="match status" value="2"/>
</dbReference>
<dbReference type="HAMAP" id="MF_00542">
    <property type="entry name" value="Butyrate_kinase"/>
    <property type="match status" value="1"/>
</dbReference>
<evidence type="ECO:0000256" key="4">
    <source>
        <dbReference type="ARBA" id="ARBA00022679"/>
    </source>
</evidence>
<comment type="subcellular location">
    <subcellularLocation>
        <location evidence="1 9">Cytoplasm</location>
    </subcellularLocation>
</comment>
<evidence type="ECO:0000256" key="10">
    <source>
        <dbReference type="RuleBase" id="RU003835"/>
    </source>
</evidence>
<dbReference type="InterPro" id="IPR043129">
    <property type="entry name" value="ATPase_NBD"/>
</dbReference>
<dbReference type="PANTHER" id="PTHR21060:SF20">
    <property type="entry name" value="BUTYRATE KINASE 1-RELATED"/>
    <property type="match status" value="1"/>
</dbReference>
<keyword evidence="6 9" id="KW-0418">Kinase</keyword>
<dbReference type="InterPro" id="IPR023865">
    <property type="entry name" value="Aliphatic_acid_kinase_CS"/>
</dbReference>
<dbReference type="GO" id="GO:0047761">
    <property type="term" value="F:butyrate kinase activity"/>
    <property type="evidence" value="ECO:0007669"/>
    <property type="project" value="UniProtKB-UniRule"/>
</dbReference>
<comment type="catalytic activity">
    <reaction evidence="8 9">
        <text>butanoate + ATP = butanoyl phosphate + ADP</text>
        <dbReference type="Rhea" id="RHEA:13585"/>
        <dbReference type="ChEBI" id="CHEBI:17968"/>
        <dbReference type="ChEBI" id="CHEBI:30616"/>
        <dbReference type="ChEBI" id="CHEBI:58079"/>
        <dbReference type="ChEBI" id="CHEBI:456216"/>
        <dbReference type="EC" id="2.7.2.7"/>
    </reaction>
</comment>
<organism evidence="11 12">
    <name type="scientific">Candidatus Ozemobacter sibiricus</name>
    <dbReference type="NCBI Taxonomy" id="2268124"/>
    <lineage>
        <taxon>Bacteria</taxon>
        <taxon>Candidatus Ozemobacteria</taxon>
        <taxon>Candidatus Ozemobacterales</taxon>
        <taxon>Candidatus Ozemobacteraceae</taxon>
        <taxon>Candidatus Ozemobacter</taxon>
    </lineage>
</organism>
<dbReference type="EMBL" id="QOQW01000001">
    <property type="protein sequence ID" value="RCK81753.1"/>
    <property type="molecule type" value="Genomic_DNA"/>
</dbReference>
<sequence>MSTYRILVVNPGSTSTKMGLFDNDVPVAVKKVEHPASELEKFPRIQDQYGLRRQVMLEFLKEQSVKPTQLSAVVGRGGLLRPMPSGTYRVTPRMLEDVSTNRFGEHASNIGCILAFGFQWDFHIPAFIVDPPCVDEIIDIARLSGLKEIPRHSLWHALNIMAVTRQLCAREGWNFREENFVTAHLGGGISVAAIEHGRCIDCSNGLDAGPYTPERAGTVPTLELVKMCFSGKYTEAEIKRMLVGRGGLVNYLGTSNLVEVERRIEQGDDYARLVLAGMCYQIAKEIGAFVATLRGKVKRIILTGGIAHSKQITTRVREYVESFAPVEVIPGEDELAALAQGGLRVLRGEEEPRNYDELP</sequence>
<evidence type="ECO:0000313" key="11">
    <source>
        <dbReference type="EMBL" id="RCK81753.1"/>
    </source>
</evidence>
<keyword evidence="3 9" id="KW-0963">Cytoplasm</keyword>
<evidence type="ECO:0000256" key="9">
    <source>
        <dbReference type="HAMAP-Rule" id="MF_00542"/>
    </source>
</evidence>
<dbReference type="PIRSF" id="PIRSF036458">
    <property type="entry name" value="Butyrate_kin"/>
    <property type="match status" value="1"/>
</dbReference>
<reference evidence="11 12" key="1">
    <citation type="submission" date="2018-05" db="EMBL/GenBank/DDBJ databases">
        <title>A metagenomic window into the 2 km-deep terrestrial subsurface aquifer revealed taxonomically and functionally diverse microbial community comprising novel uncultured bacterial lineages.</title>
        <authorList>
            <person name="Kadnikov V.V."/>
            <person name="Mardanov A.V."/>
            <person name="Beletsky A.V."/>
            <person name="Banks D."/>
            <person name="Pimenov N.V."/>
            <person name="Frank Y.A."/>
            <person name="Karnachuk O.V."/>
            <person name="Ravin N.V."/>
        </authorList>
    </citation>
    <scope>NUCLEOTIDE SEQUENCE [LARGE SCALE GENOMIC DNA]</scope>
    <source>
        <strain evidence="11">BY5</strain>
    </source>
</reference>
<dbReference type="AlphaFoldDB" id="A0A367ZUC9"/>
<evidence type="ECO:0000256" key="8">
    <source>
        <dbReference type="ARBA" id="ARBA00048596"/>
    </source>
</evidence>
<dbReference type="NCBIfam" id="TIGR02707">
    <property type="entry name" value="butyr_kinase"/>
    <property type="match status" value="1"/>
</dbReference>
<dbReference type="GO" id="GO:0005524">
    <property type="term" value="F:ATP binding"/>
    <property type="evidence" value="ECO:0007669"/>
    <property type="project" value="UniProtKB-KW"/>
</dbReference>
<evidence type="ECO:0000256" key="2">
    <source>
        <dbReference type="ARBA" id="ARBA00008748"/>
    </source>
</evidence>
<dbReference type="CDD" id="cd24011">
    <property type="entry name" value="ASKHA_NBD_BK"/>
    <property type="match status" value="1"/>
</dbReference>
<dbReference type="Pfam" id="PF00871">
    <property type="entry name" value="Acetate_kinase"/>
    <property type="match status" value="1"/>
</dbReference>
<dbReference type="NCBIfam" id="NF002834">
    <property type="entry name" value="PRK03011.1-5"/>
    <property type="match status" value="1"/>
</dbReference>
<keyword evidence="5 9" id="KW-0547">Nucleotide-binding</keyword>